<dbReference type="GO" id="GO:0004595">
    <property type="term" value="F:pantetheine-phosphate adenylyltransferase activity"/>
    <property type="evidence" value="ECO:0007669"/>
    <property type="project" value="UniProtKB-UniRule"/>
</dbReference>
<evidence type="ECO:0000256" key="8">
    <source>
        <dbReference type="ARBA" id="ARBA00029346"/>
    </source>
</evidence>
<feature type="binding site" evidence="9">
    <location>
        <position position="14"/>
    </location>
    <ligand>
        <name>substrate</name>
    </ligand>
</feature>
<feature type="domain" description="Cytidyltransferase-like" evidence="10">
    <location>
        <begin position="10"/>
        <end position="138"/>
    </location>
</feature>
<comment type="catalytic activity">
    <reaction evidence="8 9">
        <text>(R)-4'-phosphopantetheine + ATP + H(+) = 3'-dephospho-CoA + diphosphate</text>
        <dbReference type="Rhea" id="RHEA:19801"/>
        <dbReference type="ChEBI" id="CHEBI:15378"/>
        <dbReference type="ChEBI" id="CHEBI:30616"/>
        <dbReference type="ChEBI" id="CHEBI:33019"/>
        <dbReference type="ChEBI" id="CHEBI:57328"/>
        <dbReference type="ChEBI" id="CHEBI:61723"/>
        <dbReference type="EC" id="2.7.7.3"/>
    </reaction>
</comment>
<keyword evidence="2 9" id="KW-0808">Transferase</keyword>
<evidence type="ECO:0000256" key="1">
    <source>
        <dbReference type="ARBA" id="ARBA00022490"/>
    </source>
</evidence>
<dbReference type="PANTHER" id="PTHR21342">
    <property type="entry name" value="PHOSPHOPANTETHEINE ADENYLYLTRANSFERASE"/>
    <property type="match status" value="1"/>
</dbReference>
<dbReference type="PRINTS" id="PR01020">
    <property type="entry name" value="LPSBIOSNTHSS"/>
</dbReference>
<dbReference type="HAMAP" id="MF_00151">
    <property type="entry name" value="PPAT_bact"/>
    <property type="match status" value="1"/>
</dbReference>
<protein>
    <recommendedName>
        <fullName evidence="9">Phosphopantetheine adenylyltransferase</fullName>
        <ecNumber evidence="9">2.7.7.3</ecNumber>
    </recommendedName>
    <alternativeName>
        <fullName evidence="9">Dephospho-CoA pyrophosphorylase</fullName>
    </alternativeName>
    <alternativeName>
        <fullName evidence="9">Pantetheine-phosphate adenylyltransferase</fullName>
        <shortName evidence="9">PPAT</shortName>
    </alternativeName>
</protein>
<dbReference type="PANTHER" id="PTHR21342:SF1">
    <property type="entry name" value="PHOSPHOPANTETHEINE ADENYLYLTRANSFERASE"/>
    <property type="match status" value="1"/>
</dbReference>
<reference evidence="11 12" key="2">
    <citation type="journal article" date="2015" name="PLoS Genet.">
        <title>Common Cell Shape Evolution of Two Nasopharyngeal Pathogens.</title>
        <authorList>
            <person name="Veyrier F.J."/>
            <person name="Biais N."/>
            <person name="Morales P."/>
            <person name="Belkacem N."/>
            <person name="Guilhen C."/>
            <person name="Ranjeva S."/>
            <person name="Sismeiro O."/>
            <person name="Pehau-Arnaudet G."/>
            <person name="Rocha E.P."/>
            <person name="Werts C."/>
            <person name="Taha M.K."/>
            <person name="Boneca I.G."/>
        </authorList>
    </citation>
    <scope>NUCLEOTIDE SEQUENCE [LARGE SCALE GENOMIC DNA]</scope>
    <source>
        <strain evidence="11 12">ATCC 29315</strain>
    </source>
</reference>
<comment type="similarity">
    <text evidence="9">Belongs to the bacterial CoaD family.</text>
</comment>
<gene>
    <name evidence="9" type="primary">coaD</name>
    <name evidence="11" type="ORF">NELON_02365</name>
</gene>
<dbReference type="RefSeq" id="WP_040665565.1">
    <property type="nucleotide sequence ID" value="NZ_CP007726.1"/>
</dbReference>
<dbReference type="EMBL" id="CP007726">
    <property type="protein sequence ID" value="AJE17836.1"/>
    <property type="molecule type" value="Genomic_DNA"/>
</dbReference>
<comment type="subunit">
    <text evidence="9">Homohexamer.</text>
</comment>
<keyword evidence="4 9" id="KW-0547">Nucleotide-binding</keyword>
<evidence type="ECO:0000256" key="7">
    <source>
        <dbReference type="ARBA" id="ARBA00022993"/>
    </source>
</evidence>
<feature type="binding site" evidence="9">
    <location>
        <position position="93"/>
    </location>
    <ligand>
        <name>substrate</name>
    </ligand>
</feature>
<evidence type="ECO:0000313" key="12">
    <source>
        <dbReference type="Proteomes" id="UP000031392"/>
    </source>
</evidence>
<comment type="function">
    <text evidence="9">Reversibly transfers an adenylyl group from ATP to 4'-phosphopantetheine, yielding dephospho-CoA (dPCoA) and pyrophosphate.</text>
</comment>
<dbReference type="KEGG" id="nel:NELON_02365"/>
<feature type="binding site" evidence="9">
    <location>
        <position position="46"/>
    </location>
    <ligand>
        <name>substrate</name>
    </ligand>
</feature>
<feature type="binding site" evidence="9">
    <location>
        <begin position="94"/>
        <end position="96"/>
    </location>
    <ligand>
        <name>ATP</name>
        <dbReference type="ChEBI" id="CHEBI:30616"/>
    </ligand>
</feature>
<dbReference type="HOGENOM" id="CLU_100149_0_1_4"/>
<dbReference type="NCBIfam" id="TIGR01510">
    <property type="entry name" value="coaD_prev_kdtB"/>
    <property type="match status" value="1"/>
</dbReference>
<dbReference type="AlphaFoldDB" id="A0A0B5CNS6"/>
<keyword evidence="5 9" id="KW-0067">ATP-binding</keyword>
<feature type="binding site" evidence="9">
    <location>
        <position position="79"/>
    </location>
    <ligand>
        <name>substrate</name>
    </ligand>
</feature>
<keyword evidence="12" id="KW-1185">Reference proteome</keyword>
<dbReference type="Gene3D" id="3.40.50.620">
    <property type="entry name" value="HUPs"/>
    <property type="match status" value="1"/>
</dbReference>
<evidence type="ECO:0000259" key="10">
    <source>
        <dbReference type="Pfam" id="PF01467"/>
    </source>
</evidence>
<feature type="binding site" evidence="9">
    <location>
        <position position="22"/>
    </location>
    <ligand>
        <name>ATP</name>
        <dbReference type="ChEBI" id="CHEBI:30616"/>
    </ligand>
</feature>
<evidence type="ECO:0000256" key="9">
    <source>
        <dbReference type="HAMAP-Rule" id="MF_00151"/>
    </source>
</evidence>
<comment type="subcellular location">
    <subcellularLocation>
        <location evidence="9">Cytoplasm</location>
    </subcellularLocation>
</comment>
<dbReference type="GO" id="GO:0015937">
    <property type="term" value="P:coenzyme A biosynthetic process"/>
    <property type="evidence" value="ECO:0007669"/>
    <property type="project" value="UniProtKB-UniRule"/>
</dbReference>
<keyword evidence="1 9" id="KW-0963">Cytoplasm</keyword>
<evidence type="ECO:0000256" key="6">
    <source>
        <dbReference type="ARBA" id="ARBA00022842"/>
    </source>
</evidence>
<dbReference type="InterPro" id="IPR004821">
    <property type="entry name" value="Cyt_trans-like"/>
</dbReference>
<dbReference type="NCBIfam" id="TIGR00125">
    <property type="entry name" value="cyt_tran_rel"/>
    <property type="match status" value="1"/>
</dbReference>
<keyword evidence="7 9" id="KW-0173">Coenzyme A biosynthesis</keyword>
<evidence type="ECO:0000256" key="2">
    <source>
        <dbReference type="ARBA" id="ARBA00022679"/>
    </source>
</evidence>
<feature type="binding site" evidence="9">
    <location>
        <begin position="129"/>
        <end position="135"/>
    </location>
    <ligand>
        <name>ATP</name>
        <dbReference type="ChEBI" id="CHEBI:30616"/>
    </ligand>
</feature>
<evidence type="ECO:0000256" key="5">
    <source>
        <dbReference type="ARBA" id="ARBA00022840"/>
    </source>
</evidence>
<keyword evidence="6 9" id="KW-0460">Magnesium</keyword>
<feature type="binding site" evidence="9">
    <location>
        <position position="104"/>
    </location>
    <ligand>
        <name>ATP</name>
        <dbReference type="ChEBI" id="CHEBI:30616"/>
    </ligand>
</feature>
<feature type="site" description="Transition state stabilizer" evidence="9">
    <location>
        <position position="22"/>
    </location>
</feature>
<dbReference type="Pfam" id="PF01467">
    <property type="entry name" value="CTP_transf_like"/>
    <property type="match status" value="1"/>
</dbReference>
<evidence type="ECO:0000256" key="3">
    <source>
        <dbReference type="ARBA" id="ARBA00022695"/>
    </source>
</evidence>
<dbReference type="UniPathway" id="UPA00241">
    <property type="reaction ID" value="UER00355"/>
</dbReference>
<name>A0A0B5CNS6_NEIEG</name>
<dbReference type="GO" id="GO:0005524">
    <property type="term" value="F:ATP binding"/>
    <property type="evidence" value="ECO:0007669"/>
    <property type="project" value="UniProtKB-KW"/>
</dbReference>
<evidence type="ECO:0000256" key="4">
    <source>
        <dbReference type="ARBA" id="ARBA00022741"/>
    </source>
</evidence>
<organism evidence="11 12">
    <name type="scientific">Neisseria elongata subsp. glycolytica ATCC 29315</name>
    <dbReference type="NCBI Taxonomy" id="546263"/>
    <lineage>
        <taxon>Bacteria</taxon>
        <taxon>Pseudomonadati</taxon>
        <taxon>Pseudomonadota</taxon>
        <taxon>Betaproteobacteria</taxon>
        <taxon>Neisseriales</taxon>
        <taxon>Neisseriaceae</taxon>
        <taxon>Neisseria</taxon>
    </lineage>
</organism>
<dbReference type="GO" id="GO:0005737">
    <property type="term" value="C:cytoplasm"/>
    <property type="evidence" value="ECO:0007669"/>
    <property type="project" value="UniProtKB-SubCell"/>
</dbReference>
<keyword evidence="3 9" id="KW-0548">Nucleotidyltransferase</keyword>
<dbReference type="InterPro" id="IPR001980">
    <property type="entry name" value="PPAT"/>
</dbReference>
<dbReference type="SUPFAM" id="SSF52374">
    <property type="entry name" value="Nucleotidylyl transferase"/>
    <property type="match status" value="1"/>
</dbReference>
<dbReference type="PATRIC" id="fig|546263.7.peg.506"/>
<reference evidence="12" key="1">
    <citation type="submission" date="2014-05" db="EMBL/GenBank/DDBJ databases">
        <title>Complete Genome sequence of Neisseria elongata subsp. glycolytica.</title>
        <authorList>
            <person name="Veyrier F.J."/>
            <person name="Taha M.-K."/>
        </authorList>
    </citation>
    <scope>NUCLEOTIDE SEQUENCE [LARGE SCALE GENOMIC DNA]</scope>
    <source>
        <strain evidence="12">ATCC 29315</strain>
    </source>
</reference>
<feature type="binding site" evidence="9">
    <location>
        <begin position="14"/>
        <end position="15"/>
    </location>
    <ligand>
        <name>ATP</name>
        <dbReference type="ChEBI" id="CHEBI:30616"/>
    </ligand>
</feature>
<dbReference type="InterPro" id="IPR014729">
    <property type="entry name" value="Rossmann-like_a/b/a_fold"/>
</dbReference>
<accession>A0A0B5CNS6</accession>
<comment type="pathway">
    <text evidence="9">Cofactor biosynthesis; coenzyme A biosynthesis; CoA from (R)-pantothenate: step 4/5.</text>
</comment>
<sequence>MSPHPLRRAVYAGSFDPPTNGHLWMIREAQALFDELIVAIGSNPEKKATYTVAERRRMLEDITASFPNVRIDSFENRFLVDYAHSVKAGYIVRGIRSASDYEYERTIRYINSDLQPEVSTVLLIPPREFAEVSSTLVKGLVGPEGWRDIIRRYVPDAVYEKILKDHKNIG</sequence>
<comment type="cofactor">
    <cofactor evidence="9">
        <name>Mg(2+)</name>
        <dbReference type="ChEBI" id="CHEBI:18420"/>
    </cofactor>
</comment>
<evidence type="ECO:0000313" key="11">
    <source>
        <dbReference type="EMBL" id="AJE17836.1"/>
    </source>
</evidence>
<proteinExistence type="inferred from homology"/>
<dbReference type="Proteomes" id="UP000031392">
    <property type="component" value="Chromosome"/>
</dbReference>
<dbReference type="EC" id="2.7.7.3" evidence="9"/>